<proteinExistence type="predicted"/>
<keyword evidence="3" id="KW-1185">Reference proteome</keyword>
<dbReference type="Gene3D" id="2.60.40.640">
    <property type="match status" value="1"/>
</dbReference>
<evidence type="ECO:0000313" key="2">
    <source>
        <dbReference type="EMBL" id="WFD27454.1"/>
    </source>
</evidence>
<evidence type="ECO:0000313" key="3">
    <source>
        <dbReference type="Proteomes" id="UP001213623"/>
    </source>
</evidence>
<evidence type="ECO:0008006" key="4">
    <source>
        <dbReference type="Google" id="ProtNLM"/>
    </source>
</evidence>
<dbReference type="EMBL" id="CP119895">
    <property type="protein sequence ID" value="WFD27454.1"/>
    <property type="molecule type" value="Genomic_DNA"/>
</dbReference>
<organism evidence="2 3">
    <name type="scientific">Malassezia nana</name>
    <dbReference type="NCBI Taxonomy" id="180528"/>
    <lineage>
        <taxon>Eukaryota</taxon>
        <taxon>Fungi</taxon>
        <taxon>Dikarya</taxon>
        <taxon>Basidiomycota</taxon>
        <taxon>Ustilaginomycotina</taxon>
        <taxon>Malasseziomycetes</taxon>
        <taxon>Malasseziales</taxon>
        <taxon>Malasseziaceae</taxon>
        <taxon>Malassezia</taxon>
    </lineage>
</organism>
<evidence type="ECO:0000256" key="1">
    <source>
        <dbReference type="SAM" id="MobiDB-lite"/>
    </source>
</evidence>
<dbReference type="InterPro" id="IPR014752">
    <property type="entry name" value="Arrestin-like_C"/>
</dbReference>
<dbReference type="Proteomes" id="UP001213623">
    <property type="component" value="Chromosome 4"/>
</dbReference>
<feature type="region of interest" description="Disordered" evidence="1">
    <location>
        <begin position="31"/>
        <end position="73"/>
    </location>
</feature>
<reference evidence="2" key="1">
    <citation type="submission" date="2023-03" db="EMBL/GenBank/DDBJ databases">
        <title>Mating type loci evolution in Malassezia.</title>
        <authorList>
            <person name="Coelho M.A."/>
        </authorList>
    </citation>
    <scope>NUCLEOTIDE SEQUENCE</scope>
    <source>
        <strain evidence="2">CBS 9557</strain>
    </source>
</reference>
<feature type="region of interest" description="Disordered" evidence="1">
    <location>
        <begin position="182"/>
        <end position="201"/>
    </location>
</feature>
<protein>
    <recommendedName>
        <fullName evidence="4">Arrestin C-terminal-like domain-containing protein</fullName>
    </recommendedName>
</protein>
<sequence length="829" mass="89908">MTPGDQLARLCAWIPMMSGLGINFDPPSRTSVPNETENMIPKNNTLKSSRRRAHVRGRHNHGKGDGSSKTNGQVPIPSVPLRENHSLINAGLQPSPVYMMKHPLPAKPIVDWSFMQDVQPVSAHLRVETPSDTSTSPQSSLVSNPAPAMLHVPIQAPSPSPYLYMDANFPASSTPAQKTLSETTVHELPAKPQSTPMLPPERDERVGIDVFMENDLCVEGGTLHGYIRLVLPDHTDPSTAMLLAQPRVRLIGFESLPDEDIRHIFYRHMSVIDGDRSNDGPSEPYVLHGSPAMTQSDGTGQNLLPCFASLPDNDGFFLGQAGEHVLPFSLQVPMDKGAKGSYQSSSAEVGYIIIASVRVKAFGETQAGVAHCFEKLQLYPYLNPTAVLASASRPIVAHSSSAEANARGIQLAASLHRETWVAGQRVYFDVSMLNSGAEMLNMLRIALVRVENVYRTRGMIPASPLDLNSTSSIIVDETLTAGHSQHWWTGASPGASVYFAHSFQLPDNIISIERSRHVEVQYMLRIGVGANASTLVEAILPLQVIHYVSLDPPPPRRTYLQAASLLGRANHTLPDQQQMIDRLRTLDAIRSPKDKPNVSMLSPPTAEPVAMRTTQHKRSLDFINSAIRSATARHTSPFATSSVSPTGLGIELGSSTSMSMTAAPVQALPTRPYGGNIPLVQVRAPVDPAADTSLLLGDETVGDLELFFDKDKNKADHSNISTQGACHETFDCDGDSIWANKSDRIDNVSQPASTSNTAPSTPIRNADARINRGSTSVPRALRPKSSFTFATSMSPLKVKSADRSVAVQPEKMRPPVTMAEQRKEAASLK</sequence>
<feature type="region of interest" description="Disordered" evidence="1">
    <location>
        <begin position="744"/>
        <end position="829"/>
    </location>
</feature>
<feature type="compositionally biased region" description="Basic and acidic residues" evidence="1">
    <location>
        <begin position="820"/>
        <end position="829"/>
    </location>
</feature>
<dbReference type="InterPro" id="IPR014756">
    <property type="entry name" value="Ig_E-set"/>
</dbReference>
<feature type="compositionally biased region" description="Polar residues" evidence="1">
    <location>
        <begin position="31"/>
        <end position="47"/>
    </location>
</feature>
<feature type="compositionally biased region" description="Polar residues" evidence="1">
    <location>
        <begin position="747"/>
        <end position="763"/>
    </location>
</feature>
<dbReference type="AlphaFoldDB" id="A0AAF0EKJ4"/>
<feature type="compositionally biased region" description="Polar residues" evidence="1">
    <location>
        <begin position="785"/>
        <end position="794"/>
    </location>
</feature>
<accession>A0AAF0EKJ4</accession>
<gene>
    <name evidence="2" type="ORF">MNAN1_002451</name>
</gene>
<dbReference type="SUPFAM" id="SSF81296">
    <property type="entry name" value="E set domains"/>
    <property type="match status" value="1"/>
</dbReference>
<name>A0AAF0EKJ4_9BASI</name>
<feature type="compositionally biased region" description="Basic residues" evidence="1">
    <location>
        <begin position="48"/>
        <end position="61"/>
    </location>
</feature>